<proteinExistence type="predicted"/>
<keyword evidence="1" id="KW-1015">Disulfide bond</keyword>
<evidence type="ECO:0000256" key="2">
    <source>
        <dbReference type="PROSITE-ProRule" id="PRU00124"/>
    </source>
</evidence>
<dbReference type="InterPro" id="IPR002172">
    <property type="entry name" value="LDrepeatLR_classA_rpt"/>
</dbReference>
<dbReference type="EnsemblMetazoa" id="G17611.2">
    <property type="protein sequence ID" value="G17611.2:cds"/>
    <property type="gene ID" value="G17611"/>
</dbReference>
<dbReference type="Proteomes" id="UP000005408">
    <property type="component" value="Unassembled WGS sequence"/>
</dbReference>
<name>A0A8W8JBM2_MAGGI</name>
<dbReference type="PROSITE" id="PS01209">
    <property type="entry name" value="LDLRA_1"/>
    <property type="match status" value="1"/>
</dbReference>
<dbReference type="GO" id="GO:0043195">
    <property type="term" value="C:terminal bouton"/>
    <property type="evidence" value="ECO:0007669"/>
    <property type="project" value="TreeGrafter"/>
</dbReference>
<dbReference type="InterPro" id="IPR036055">
    <property type="entry name" value="LDL_receptor-like_sf"/>
</dbReference>
<dbReference type="GO" id="GO:0043410">
    <property type="term" value="P:positive regulation of MAPK cascade"/>
    <property type="evidence" value="ECO:0007669"/>
    <property type="project" value="TreeGrafter"/>
</dbReference>
<organism evidence="4 5">
    <name type="scientific">Magallana gigas</name>
    <name type="common">Pacific oyster</name>
    <name type="synonym">Crassostrea gigas</name>
    <dbReference type="NCBI Taxonomy" id="29159"/>
    <lineage>
        <taxon>Eukaryota</taxon>
        <taxon>Metazoa</taxon>
        <taxon>Spiralia</taxon>
        <taxon>Lophotrochozoa</taxon>
        <taxon>Mollusca</taxon>
        <taxon>Bivalvia</taxon>
        <taxon>Autobranchia</taxon>
        <taxon>Pteriomorphia</taxon>
        <taxon>Ostreida</taxon>
        <taxon>Ostreoidea</taxon>
        <taxon>Ostreidae</taxon>
        <taxon>Magallana</taxon>
    </lineage>
</organism>
<evidence type="ECO:0000256" key="3">
    <source>
        <dbReference type="SAM" id="SignalP"/>
    </source>
</evidence>
<dbReference type="PANTHER" id="PTHR21105">
    <property type="entry name" value="GH16255P"/>
    <property type="match status" value="1"/>
</dbReference>
<dbReference type="Gene3D" id="2.40.128.620">
    <property type="match status" value="1"/>
</dbReference>
<dbReference type="SUPFAM" id="SSF57424">
    <property type="entry name" value="LDL receptor-like module"/>
    <property type="match status" value="1"/>
</dbReference>
<protein>
    <submittedName>
        <fullName evidence="4">Uncharacterized protein</fullName>
    </submittedName>
</protein>
<feature type="signal peptide" evidence="3">
    <location>
        <begin position="1"/>
        <end position="22"/>
    </location>
</feature>
<keyword evidence="3" id="KW-0732">Signal</keyword>
<reference evidence="4" key="1">
    <citation type="submission" date="2022-08" db="UniProtKB">
        <authorList>
            <consortium name="EnsemblMetazoa"/>
        </authorList>
    </citation>
    <scope>IDENTIFICATION</scope>
    <source>
        <strain evidence="4">05x7-T-G4-1.051#20</strain>
    </source>
</reference>
<dbReference type="PROSITE" id="PS50068">
    <property type="entry name" value="LDLRA_2"/>
    <property type="match status" value="1"/>
</dbReference>
<comment type="caution">
    <text evidence="2">Lacks conserved residue(s) required for the propagation of feature annotation.</text>
</comment>
<accession>A0A8W8JBM2</accession>
<keyword evidence="5" id="KW-1185">Reference proteome</keyword>
<dbReference type="GO" id="GO:0030297">
    <property type="term" value="F:transmembrane receptor protein tyrosine kinase activator activity"/>
    <property type="evidence" value="ECO:0007669"/>
    <property type="project" value="TreeGrafter"/>
</dbReference>
<feature type="chain" id="PRO_5042431053" evidence="3">
    <location>
        <begin position="23"/>
        <end position="177"/>
    </location>
</feature>
<evidence type="ECO:0000313" key="5">
    <source>
        <dbReference type="Proteomes" id="UP000005408"/>
    </source>
</evidence>
<dbReference type="InterPro" id="IPR023415">
    <property type="entry name" value="LDLR_class-A_CS"/>
</dbReference>
<dbReference type="EnsemblMetazoa" id="G17672.1">
    <property type="protein sequence ID" value="G17672.1:cds"/>
    <property type="gene ID" value="G17672"/>
</dbReference>
<dbReference type="EnsemblMetazoa" id="G17611.3">
    <property type="protein sequence ID" value="G17611.3:cds"/>
    <property type="gene ID" value="G17611"/>
</dbReference>
<dbReference type="OMA" id="NIMETMY"/>
<dbReference type="OrthoDB" id="6417936at2759"/>
<dbReference type="CDD" id="cd00112">
    <property type="entry name" value="LDLa"/>
    <property type="match status" value="1"/>
</dbReference>
<sequence>MRVFRFIFTTYFLLVFLSSTCAKNRARFKSKKNTWRLRLLRKLSKLYPDVELLSLKNKHNTYLPNNYNGSINGRASSGKHVPVIQCGDSSSADLIACPSPSARGEFFCISEEYLCDKRMDCPNGEDEDLVSCMFHQWANTFFKAISESLTKMKSSVMNLRRSLEDMKINNSGLYRSG</sequence>
<dbReference type="AlphaFoldDB" id="A0A8W8JBM2"/>
<dbReference type="EnsemblMetazoa" id="G17611.1">
    <property type="protein sequence ID" value="G17611.1:cds"/>
    <property type="gene ID" value="G17611"/>
</dbReference>
<evidence type="ECO:0000256" key="1">
    <source>
        <dbReference type="ARBA" id="ARBA00023157"/>
    </source>
</evidence>
<evidence type="ECO:0000313" key="4">
    <source>
        <dbReference type="EnsemblMetazoa" id="G17611.2:cds"/>
    </source>
</evidence>
<dbReference type="PANTHER" id="PTHR21105:SF0">
    <property type="entry name" value="GH16255P"/>
    <property type="match status" value="1"/>
</dbReference>